<dbReference type="RefSeq" id="WP_014201494.1">
    <property type="nucleotide sequence ID" value="NC_016599.1"/>
</dbReference>
<reference evidence="1 2" key="1">
    <citation type="journal article" date="2012" name="Stand. Genomic Sci.">
        <title>Genome sequence of the orange-pigmented seawater bacterium Owenweeksia hongkongensis type strain (UST20020801(T)).</title>
        <authorList>
            <person name="Riedel T."/>
            <person name="Held B."/>
            <person name="Nolan M."/>
            <person name="Lucas S."/>
            <person name="Lapidus A."/>
            <person name="Tice H."/>
            <person name="Del Rio T.G."/>
            <person name="Cheng J.F."/>
            <person name="Han C."/>
            <person name="Tapia R."/>
            <person name="Goodwin L.A."/>
            <person name="Pitluck S."/>
            <person name="Liolios K."/>
            <person name="Mavromatis K."/>
            <person name="Pagani I."/>
            <person name="Ivanova N."/>
            <person name="Mikhailova N."/>
            <person name="Pati A."/>
            <person name="Chen A."/>
            <person name="Palaniappan K."/>
            <person name="Rohde M."/>
            <person name="Tindall B.J."/>
            <person name="Detter J.C."/>
            <person name="Goker M."/>
            <person name="Woyke T."/>
            <person name="Bristow J."/>
            <person name="Eisen J.A."/>
            <person name="Markowitz V."/>
            <person name="Hugenholtz P."/>
            <person name="Klenk H.P."/>
            <person name="Kyrpides N.C."/>
        </authorList>
    </citation>
    <scope>NUCLEOTIDE SEQUENCE</scope>
    <source>
        <strain evidence="2">DSM 17368 / JCM 12287 / NRRL B-23963</strain>
    </source>
</reference>
<dbReference type="HOGENOM" id="CLU_996927_0_0_10"/>
<keyword evidence="2" id="KW-1185">Reference proteome</keyword>
<dbReference type="AlphaFoldDB" id="G8R589"/>
<gene>
    <name evidence="1" type="ordered locus">Oweho_1128</name>
</gene>
<name>G8R589_OWEHD</name>
<accession>G8R589</accession>
<dbReference type="EMBL" id="CP003156">
    <property type="protein sequence ID" value="AEV32134.1"/>
    <property type="molecule type" value="Genomic_DNA"/>
</dbReference>
<dbReference type="OrthoDB" id="1376841at2"/>
<proteinExistence type="predicted"/>
<protein>
    <submittedName>
        <fullName evidence="1">Uncharacterized protein</fullName>
    </submittedName>
</protein>
<evidence type="ECO:0000313" key="1">
    <source>
        <dbReference type="EMBL" id="AEV32134.1"/>
    </source>
</evidence>
<dbReference type="Proteomes" id="UP000005631">
    <property type="component" value="Chromosome"/>
</dbReference>
<organism evidence="1 2">
    <name type="scientific">Owenweeksia hongkongensis (strain DSM 17368 / CIP 108786 / JCM 12287 / NRRL B-23963 / UST20020801)</name>
    <dbReference type="NCBI Taxonomy" id="926562"/>
    <lineage>
        <taxon>Bacteria</taxon>
        <taxon>Pseudomonadati</taxon>
        <taxon>Bacteroidota</taxon>
        <taxon>Flavobacteriia</taxon>
        <taxon>Flavobacteriales</taxon>
        <taxon>Owenweeksiaceae</taxon>
        <taxon>Owenweeksia</taxon>
    </lineage>
</organism>
<evidence type="ECO:0000313" key="2">
    <source>
        <dbReference type="Proteomes" id="UP000005631"/>
    </source>
</evidence>
<sequence length="279" mass="32288">MKLRTFILLLASLSFSVFSFGQRYKLSSEDEAQISRYILELNLELAADFDSSFIKINVDSLIAMGTADSLEKIAIDIAHPLSWFLGTVYYSPDTIFKVFSIVGNSGGSSKTMYYNFIHLNDSIILDMSWEYSVIDTILKISDSTYVIIDYSFPGYIMGSMTYNFRLLRFQADTLIPTPIDKNHYTFLDEDRSKYYNDYFSISSLHGLEDWTYMKYILQNNTIQFQYAIASFVVNVYDKIPESYLPLEENEALVVTGEIDLNQRHPRLQNQVLNTIKIDW</sequence>
<dbReference type="KEGG" id="oho:Oweho_1128"/>
<dbReference type="STRING" id="926562.Oweho_1128"/>